<sequence>MITIVRKDFNHNISKSAYETYIDTFDATTVVCTEGCGGTHTKHGFYKRSYYHNNNKCYIYILRIKCNKCNKTHAILPYFLLPYFLIPISDIINILTLYTKDQYKCFFERNYIYDESKVSYIKRRFSGCVIHSVKNLYQSLYSHLTKSVHLIEIMEPT</sequence>
<dbReference type="Proteomes" id="UP000294743">
    <property type="component" value="Unassembled WGS sequence"/>
</dbReference>
<accession>A0A4R7ZF73</accession>
<dbReference type="RefSeq" id="WP_424945045.1">
    <property type="nucleotide sequence ID" value="NZ_SODD01000083.1"/>
</dbReference>
<organism evidence="2 3">
    <name type="scientific">Breznakia blatticola</name>
    <dbReference type="NCBI Taxonomy" id="1754012"/>
    <lineage>
        <taxon>Bacteria</taxon>
        <taxon>Bacillati</taxon>
        <taxon>Bacillota</taxon>
        <taxon>Erysipelotrichia</taxon>
        <taxon>Erysipelotrichales</taxon>
        <taxon>Erysipelotrichaceae</taxon>
        <taxon>Breznakia</taxon>
    </lineage>
</organism>
<gene>
    <name evidence="2" type="ORF">EDD63_1832</name>
</gene>
<dbReference type="Pfam" id="PF20020">
    <property type="entry name" value="DUF6431"/>
    <property type="match status" value="1"/>
</dbReference>
<comment type="caution">
    <text evidence="2">The sequence shown here is derived from an EMBL/GenBank/DDBJ whole genome shotgun (WGS) entry which is preliminary data.</text>
</comment>
<protein>
    <recommendedName>
        <fullName evidence="1">DUF6431 domain-containing protein</fullName>
    </recommendedName>
</protein>
<evidence type="ECO:0000259" key="1">
    <source>
        <dbReference type="Pfam" id="PF20020"/>
    </source>
</evidence>
<evidence type="ECO:0000313" key="2">
    <source>
        <dbReference type="EMBL" id="TDW07795.1"/>
    </source>
</evidence>
<dbReference type="AlphaFoldDB" id="A0A4R7ZF73"/>
<reference evidence="2 3" key="1">
    <citation type="submission" date="2019-03" db="EMBL/GenBank/DDBJ databases">
        <title>Genomic Encyclopedia of Type Strains, Phase IV (KMG-IV): sequencing the most valuable type-strain genomes for metagenomic binning, comparative biology and taxonomic classification.</title>
        <authorList>
            <person name="Goeker M."/>
        </authorList>
    </citation>
    <scope>NUCLEOTIDE SEQUENCE [LARGE SCALE GENOMIC DNA]</scope>
    <source>
        <strain evidence="2 3">DSM 28867</strain>
    </source>
</reference>
<evidence type="ECO:0000313" key="3">
    <source>
        <dbReference type="Proteomes" id="UP000294743"/>
    </source>
</evidence>
<dbReference type="InterPro" id="IPR045536">
    <property type="entry name" value="DUF6431"/>
</dbReference>
<proteinExistence type="predicted"/>
<keyword evidence="3" id="KW-1185">Reference proteome</keyword>
<feature type="domain" description="DUF6431" evidence="1">
    <location>
        <begin position="36"/>
        <end position="92"/>
    </location>
</feature>
<dbReference type="EMBL" id="SODD01000083">
    <property type="protein sequence ID" value="TDW07795.1"/>
    <property type="molecule type" value="Genomic_DNA"/>
</dbReference>
<name>A0A4R7ZF73_9FIRM</name>